<dbReference type="SUPFAM" id="SSF48452">
    <property type="entry name" value="TPR-like"/>
    <property type="match status" value="1"/>
</dbReference>
<dbReference type="RefSeq" id="WP_005680208.1">
    <property type="nucleotide sequence ID" value="NZ_CABMOQ010000005.1"/>
</dbReference>
<evidence type="ECO:0000313" key="18">
    <source>
        <dbReference type="Proteomes" id="UP000491168"/>
    </source>
</evidence>
<evidence type="ECO:0000313" key="3">
    <source>
        <dbReference type="EMBL" id="CUP77762.1"/>
    </source>
</evidence>
<dbReference type="Proteomes" id="UP000095657">
    <property type="component" value="Unassembled WGS sequence"/>
</dbReference>
<dbReference type="EMBL" id="CP103166">
    <property type="protein sequence ID" value="UVQ98355.1"/>
    <property type="molecule type" value="Genomic_DNA"/>
</dbReference>
<evidence type="ECO:0000313" key="12">
    <source>
        <dbReference type="Proteomes" id="UP000095657"/>
    </source>
</evidence>
<evidence type="ECO:0000313" key="16">
    <source>
        <dbReference type="Proteomes" id="UP000284689"/>
    </source>
</evidence>
<evidence type="ECO:0000256" key="1">
    <source>
        <dbReference type="PROSITE-ProRule" id="PRU00339"/>
    </source>
</evidence>
<dbReference type="EMBL" id="QSJD01000041">
    <property type="protein sequence ID" value="RHD43728.1"/>
    <property type="molecule type" value="Genomic_DNA"/>
</dbReference>
<evidence type="ECO:0000313" key="7">
    <source>
        <dbReference type="EMBL" id="MDO6356711.1"/>
    </source>
</evidence>
<dbReference type="Proteomes" id="UP000095725">
    <property type="component" value="Unassembled WGS sequence"/>
</dbReference>
<sequence>MKIKTLVAMLFLSAGATTVVAQDATNCNSNSSISHEAVRAGNFKDAYTPWKAVLENCPTLRFYTFTDGYKILKGLMAQIKDRNNPEYQKYFNELMNTHDLRIKYTDEFLAKGTKVSSADEALGIKAVDYIALAPKLDVNQAYQWLSQSVNAVKGESAGATIFYFLQMSLDKLKADPAHKEQFIQDYLAASEYADAAIAAETNEAKKKGLLGIKDNLVALFVNSGTADCESLQGIYGPKVEANQTDLAYLKKVIDIMKMMKCTESEAYLQASFYAYKMEPTAEAATGCAYQAFKKGDIDSAVKFFDEAINLETDNIKKAEKAYAAAAVLASAKKLSQARTYCQKAIGLNENYGAPYILIANLYAMSPNWSDESALNKCTYFVIIDKLQRAKQVDPSVAEEANKLIGRYSAHTPQAKDLFMLGYKAGDRITIGGWIGESTTIR</sequence>
<dbReference type="Proteomes" id="UP001170023">
    <property type="component" value="Unassembled WGS sequence"/>
</dbReference>
<keyword evidence="2" id="KW-0732">Signal</keyword>
<dbReference type="Proteomes" id="UP000284431">
    <property type="component" value="Unassembled WGS sequence"/>
</dbReference>
<dbReference type="STRING" id="47678.ERS852494_03056"/>
<dbReference type="SMART" id="SM00028">
    <property type="entry name" value="TPR"/>
    <property type="match status" value="2"/>
</dbReference>
<evidence type="ECO:0000313" key="4">
    <source>
        <dbReference type="EMBL" id="CUQ48799.1"/>
    </source>
</evidence>
<protein>
    <submittedName>
        <fullName evidence="3">Uncharacterized protein</fullName>
    </submittedName>
</protein>
<dbReference type="EMBL" id="CZBL01000018">
    <property type="protein sequence ID" value="CUQ48799.1"/>
    <property type="molecule type" value="Genomic_DNA"/>
</dbReference>
<organism evidence="3 12">
    <name type="scientific">Bacteroides caccae</name>
    <dbReference type="NCBI Taxonomy" id="47678"/>
    <lineage>
        <taxon>Bacteria</taxon>
        <taxon>Pseudomonadati</taxon>
        <taxon>Bacteroidota</taxon>
        <taxon>Bacteroidia</taxon>
        <taxon>Bacteroidales</taxon>
        <taxon>Bacteroidaceae</taxon>
        <taxon>Bacteroides</taxon>
    </lineage>
</organism>
<evidence type="ECO:0000313" key="17">
    <source>
        <dbReference type="Proteomes" id="UP000427825"/>
    </source>
</evidence>
<dbReference type="AlphaFoldDB" id="A0A174QX19"/>
<dbReference type="Proteomes" id="UP000427825">
    <property type="component" value="Unassembled WGS sequence"/>
</dbReference>
<dbReference type="Proteomes" id="UP001060260">
    <property type="component" value="Chromosome"/>
</dbReference>
<dbReference type="InterPro" id="IPR019734">
    <property type="entry name" value="TPR_rpt"/>
</dbReference>
<evidence type="ECO:0000313" key="13">
    <source>
        <dbReference type="Proteomes" id="UP000095725"/>
    </source>
</evidence>
<accession>A0A174QX19</accession>
<dbReference type="InterPro" id="IPR011990">
    <property type="entry name" value="TPR-like_helical_dom_sf"/>
</dbReference>
<evidence type="ECO:0000313" key="9">
    <source>
        <dbReference type="EMBL" id="RHD43728.1"/>
    </source>
</evidence>
<reference evidence="17 18" key="3">
    <citation type="journal article" date="2019" name="Nat. Med.">
        <title>A library of human gut bacterial isolates paired with longitudinal multiomics data enables mechanistic microbiome research.</title>
        <authorList>
            <person name="Poyet M."/>
            <person name="Groussin M."/>
            <person name="Gibbons S.M."/>
            <person name="Avila-Pacheco J."/>
            <person name="Jiang X."/>
            <person name="Kearney S.M."/>
            <person name="Perrotta A.R."/>
            <person name="Berdy B."/>
            <person name="Zhao S."/>
            <person name="Lieberman T.D."/>
            <person name="Swanson P.K."/>
            <person name="Smith M."/>
            <person name="Roesemann S."/>
            <person name="Alexander J.E."/>
            <person name="Rich S.A."/>
            <person name="Livny J."/>
            <person name="Vlamakis H."/>
            <person name="Clish C."/>
            <person name="Bullock K."/>
            <person name="Deik A."/>
            <person name="Scott J."/>
            <person name="Pierce K.A."/>
            <person name="Xavier R.J."/>
            <person name="Alm E.J."/>
        </authorList>
    </citation>
    <scope>NUCLEOTIDE SEQUENCE [LARGE SCALE GENOMIC DNA]</scope>
    <source>
        <strain evidence="6 18">BIOML-A21</strain>
        <strain evidence="5 17">BIOML-A25</strain>
    </source>
</reference>
<feature type="repeat" description="TPR" evidence="1">
    <location>
        <begin position="281"/>
        <end position="314"/>
    </location>
</feature>
<reference evidence="11" key="4">
    <citation type="submission" date="2022-08" db="EMBL/GenBank/DDBJ databases">
        <title>Genome Sequencing of Bacteroides fragilis Group Isolates with Nanopore Technology.</title>
        <authorList>
            <person name="Tisza M.J."/>
            <person name="Smith D."/>
            <person name="Dekker J.P."/>
        </authorList>
    </citation>
    <scope>NUCLEOTIDE SEQUENCE</scope>
    <source>
        <strain evidence="11">BFG-474</strain>
    </source>
</reference>
<dbReference type="PROSITE" id="PS50005">
    <property type="entry name" value="TPR"/>
    <property type="match status" value="1"/>
</dbReference>
<gene>
    <name evidence="10" type="ORF">DW190_02385</name>
    <name evidence="9" type="ORF">DW794_18770</name>
    <name evidence="8" type="ORF">DXA49_19400</name>
    <name evidence="3" type="ORF">ERS852494_03056</name>
    <name evidence="4" type="ORF">ERS852558_03755</name>
    <name evidence="6" type="ORF">F2Y35_10380</name>
    <name evidence="5" type="ORF">F2Y39_13495</name>
    <name evidence="11" type="ORF">NXW23_08590</name>
    <name evidence="7" type="ORF">Q4469_03215</name>
</gene>
<reference evidence="12 13" key="1">
    <citation type="submission" date="2015-09" db="EMBL/GenBank/DDBJ databases">
        <authorList>
            <consortium name="Pathogen Informatics"/>
        </authorList>
    </citation>
    <scope>NUCLEOTIDE SEQUENCE [LARGE SCALE GENOMIC DNA]</scope>
    <source>
        <strain evidence="3 12">2789STDY5834880</strain>
        <strain evidence="4 13">2789STDY5834946</strain>
    </source>
</reference>
<feature type="chain" id="PRO_5014252348" evidence="2">
    <location>
        <begin position="22"/>
        <end position="441"/>
    </location>
</feature>
<evidence type="ECO:0000313" key="11">
    <source>
        <dbReference type="EMBL" id="UVQ98355.1"/>
    </source>
</evidence>
<dbReference type="GeneID" id="75113359"/>
<reference evidence="7" key="5">
    <citation type="submission" date="2023-07" db="EMBL/GenBank/DDBJ databases">
        <title>Whole Genome Sequencing of Colonoscopy isolates.</title>
        <authorList>
            <person name="Surve S.V."/>
            <person name="Valls R.A."/>
            <person name="Barrak K.E."/>
            <person name="Gardner T.B."/>
            <person name="O'Toole G.A."/>
        </authorList>
    </citation>
    <scope>NUCLEOTIDE SEQUENCE</scope>
    <source>
        <strain evidence="7">GP0119</strain>
    </source>
</reference>
<reference evidence="14 15" key="2">
    <citation type="submission" date="2018-08" db="EMBL/GenBank/DDBJ databases">
        <title>A genome reference for cultivated species of the human gut microbiota.</title>
        <authorList>
            <person name="Zou Y."/>
            <person name="Xue W."/>
            <person name="Luo G."/>
        </authorList>
    </citation>
    <scope>NUCLEOTIDE SEQUENCE [LARGE SCALE GENOMIC DNA]</scope>
    <source>
        <strain evidence="10 14">AM16-49B</strain>
        <strain evidence="9 16">AM31-16AC</strain>
        <strain evidence="8 15">OF02-6LB</strain>
    </source>
</reference>
<name>A0A174QX19_9BACE</name>
<evidence type="ECO:0000313" key="14">
    <source>
        <dbReference type="Proteomes" id="UP000283512"/>
    </source>
</evidence>
<evidence type="ECO:0000313" key="10">
    <source>
        <dbReference type="EMBL" id="RHH95104.1"/>
    </source>
</evidence>
<dbReference type="EMBL" id="QRKD01000001">
    <property type="protein sequence ID" value="RHH95104.1"/>
    <property type="molecule type" value="Genomic_DNA"/>
</dbReference>
<evidence type="ECO:0000313" key="15">
    <source>
        <dbReference type="Proteomes" id="UP000284431"/>
    </source>
</evidence>
<dbReference type="Proteomes" id="UP000491168">
    <property type="component" value="Unassembled WGS sequence"/>
</dbReference>
<evidence type="ECO:0000313" key="5">
    <source>
        <dbReference type="EMBL" id="KAA5475909.1"/>
    </source>
</evidence>
<proteinExistence type="predicted"/>
<feature type="signal peptide" evidence="2">
    <location>
        <begin position="1"/>
        <end position="21"/>
    </location>
</feature>
<dbReference type="EMBL" id="JAUONL010000002">
    <property type="protein sequence ID" value="MDO6356711.1"/>
    <property type="molecule type" value="Genomic_DNA"/>
</dbReference>
<dbReference type="EMBL" id="VVYJ01000007">
    <property type="protein sequence ID" value="KAA5475909.1"/>
    <property type="molecule type" value="Genomic_DNA"/>
</dbReference>
<keyword evidence="1" id="KW-0802">TPR repeat</keyword>
<dbReference type="Proteomes" id="UP000283512">
    <property type="component" value="Unassembled WGS sequence"/>
</dbReference>
<evidence type="ECO:0000313" key="8">
    <source>
        <dbReference type="EMBL" id="RGY22390.1"/>
    </source>
</evidence>
<dbReference type="EMBL" id="QSCS01000039">
    <property type="protein sequence ID" value="RGY22390.1"/>
    <property type="molecule type" value="Genomic_DNA"/>
</dbReference>
<dbReference type="EMBL" id="CZAI01000007">
    <property type="protein sequence ID" value="CUP77762.1"/>
    <property type="molecule type" value="Genomic_DNA"/>
</dbReference>
<dbReference type="EMBL" id="VVYF01000009">
    <property type="protein sequence ID" value="KAA5491774.1"/>
    <property type="molecule type" value="Genomic_DNA"/>
</dbReference>
<evidence type="ECO:0000313" key="6">
    <source>
        <dbReference type="EMBL" id="KAA5491774.1"/>
    </source>
</evidence>
<dbReference type="Gene3D" id="1.25.40.10">
    <property type="entry name" value="Tetratricopeptide repeat domain"/>
    <property type="match status" value="1"/>
</dbReference>
<evidence type="ECO:0000256" key="2">
    <source>
        <dbReference type="SAM" id="SignalP"/>
    </source>
</evidence>
<dbReference type="Proteomes" id="UP000284689">
    <property type="component" value="Unassembled WGS sequence"/>
</dbReference>